<dbReference type="Proteomes" id="UP000003254">
    <property type="component" value="Unassembled WGS sequence"/>
</dbReference>
<protein>
    <submittedName>
        <fullName evidence="2">Uncharacterized protein</fullName>
    </submittedName>
</protein>
<accession>B5CQR1</accession>
<evidence type="ECO:0000313" key="2">
    <source>
        <dbReference type="EMBL" id="EDY32370.1"/>
    </source>
</evidence>
<dbReference type="EMBL" id="ABOU02000040">
    <property type="protein sequence ID" value="EDY32370.1"/>
    <property type="molecule type" value="Genomic_DNA"/>
</dbReference>
<dbReference type="HOGENOM" id="CLU_3103480_0_0_9"/>
<dbReference type="EMBL" id="ABOU02000052">
    <property type="protein sequence ID" value="EDY31639.1"/>
    <property type="molecule type" value="Genomic_DNA"/>
</dbReference>
<proteinExistence type="predicted"/>
<keyword evidence="3" id="KW-1185">Reference proteome</keyword>
<evidence type="ECO:0000313" key="1">
    <source>
        <dbReference type="EMBL" id="EDY31639.1"/>
    </source>
</evidence>
<reference evidence="2 3" key="2">
    <citation type="submission" date="2008-08" db="EMBL/GenBank/DDBJ databases">
        <authorList>
            <person name="Fulton L."/>
            <person name="Clifton S."/>
            <person name="Fulton B."/>
            <person name="Xu J."/>
            <person name="Minx P."/>
            <person name="Pepin K.H."/>
            <person name="Johnson M."/>
            <person name="Bhonagiri V."/>
            <person name="Nash W.E."/>
            <person name="Mardis E.R."/>
            <person name="Wilson R.K."/>
        </authorList>
    </citation>
    <scope>NUCLEOTIDE SEQUENCE [LARGE SCALE GENOMIC DNA]</scope>
    <source>
        <strain evidence="2 3">ATCC 29176</strain>
    </source>
</reference>
<organism evidence="2 3">
    <name type="scientific">[Ruminococcus] lactaris ATCC 29176</name>
    <dbReference type="NCBI Taxonomy" id="471875"/>
    <lineage>
        <taxon>Bacteria</taxon>
        <taxon>Bacillati</taxon>
        <taxon>Bacillota</taxon>
        <taxon>Clostridia</taxon>
        <taxon>Lachnospirales</taxon>
        <taxon>Lachnospiraceae</taxon>
        <taxon>Mediterraneibacter</taxon>
    </lineage>
</organism>
<reference evidence="2 3" key="1">
    <citation type="submission" date="2008-08" db="EMBL/GenBank/DDBJ databases">
        <title>Draft genome sequence of Ruminococcus lactaris ATCC 29176.</title>
        <authorList>
            <person name="Sudarsanam P."/>
            <person name="Ley R."/>
            <person name="Guruge J."/>
            <person name="Turnbaugh P.J."/>
            <person name="Mahowald M."/>
            <person name="Liep D."/>
            <person name="Gordon J."/>
        </authorList>
    </citation>
    <scope>NUCLEOTIDE SEQUENCE [LARGE SCALE GENOMIC DNA]</scope>
    <source>
        <strain evidence="2 3">ATCC 29176</strain>
    </source>
</reference>
<sequence length="51" mass="5760">MVALVLQVRDNKSGQCMNRDTSSALKGFAILVIMLHHMHNEAGIIHLRLLY</sequence>
<dbReference type="AlphaFoldDB" id="B5CQR1"/>
<name>B5CQR1_9FIRM</name>
<comment type="caution">
    <text evidence="2">The sequence shown here is derived from an EMBL/GenBank/DDBJ whole genome shotgun (WGS) entry which is preliminary data.</text>
</comment>
<gene>
    <name evidence="2" type="ORF">RUMLAC_01808</name>
    <name evidence="1" type="ORF">RUMLAC_02629</name>
</gene>
<evidence type="ECO:0000313" key="3">
    <source>
        <dbReference type="Proteomes" id="UP000003254"/>
    </source>
</evidence>